<evidence type="ECO:0000313" key="2">
    <source>
        <dbReference type="Proteomes" id="UP000442695"/>
    </source>
</evidence>
<gene>
    <name evidence="1" type="ORF">GN299_29380</name>
</gene>
<proteinExistence type="predicted"/>
<dbReference type="AlphaFoldDB" id="A0A7V8EBX5"/>
<name>A0A7V8EBX5_PSEPU</name>
<dbReference type="Proteomes" id="UP000442695">
    <property type="component" value="Unassembled WGS sequence"/>
</dbReference>
<reference evidence="1 2" key="1">
    <citation type="submission" date="2019-12" db="EMBL/GenBank/DDBJ databases">
        <authorList>
            <person name="Woiski C."/>
        </authorList>
    </citation>
    <scope>NUCLEOTIDE SEQUENCE [LARGE SCALE GENOMIC DNA]</scope>
    <source>
        <strain evidence="1 2">BOE100</strain>
    </source>
</reference>
<dbReference type="EMBL" id="WOWR01000064">
    <property type="protein sequence ID" value="KAF0251302.1"/>
    <property type="molecule type" value="Genomic_DNA"/>
</dbReference>
<sequence>MPAPTPPLPKEHPLYRYKALLGRVPDEDVCRLSGVGFEDVANAREALGRHSVHLDDEPECVAVICDYHGPLLGYESLLGTIPDTKVSRQVGVPVAVVEARRIYLGIKRFKRVSRAAHYAYLLGLVPDSLLAELTGVSHTRIADMRKAMKRGAGKAD</sequence>
<evidence type="ECO:0000313" key="1">
    <source>
        <dbReference type="EMBL" id="KAF0251302.1"/>
    </source>
</evidence>
<accession>A0A7V8EBX5</accession>
<protein>
    <submittedName>
        <fullName evidence="1">Uncharacterized protein</fullName>
    </submittedName>
</protein>
<organism evidence="1 2">
    <name type="scientific">Pseudomonas putida</name>
    <name type="common">Arthrobacter siderocapsulatus</name>
    <dbReference type="NCBI Taxonomy" id="303"/>
    <lineage>
        <taxon>Bacteria</taxon>
        <taxon>Pseudomonadati</taxon>
        <taxon>Pseudomonadota</taxon>
        <taxon>Gammaproteobacteria</taxon>
        <taxon>Pseudomonadales</taxon>
        <taxon>Pseudomonadaceae</taxon>
        <taxon>Pseudomonas</taxon>
    </lineage>
</organism>
<comment type="caution">
    <text evidence="1">The sequence shown here is derived from an EMBL/GenBank/DDBJ whole genome shotgun (WGS) entry which is preliminary data.</text>
</comment>